<accession>A0A347WFJ1</accession>
<keyword evidence="5 6" id="KW-0472">Membrane</keyword>
<sequence>MADKLAPRHLTMIAFGGLIGMGLLVGCGSAIHRAGPAIVLSILYAGMLTYCAMRTLSDYMALDPDRGSFLAYLGTSRRSGEEFVCGWLYCAYWTCVIAAEGLGGGMLLHQYLPLPVLPTALALIAAACALNLQSVRLFGQVEFYLTMVKLVAIMAFCAVCLGAVTVDLYHHGRQILHDLNGIDLAPFGIGAAFYTVPTIMFTMAGAEIITIAHRETETSSQTLSGLARLVTVRMVAFYLVPVLLILLILPLSSVRPGFSPFADTLAFLHVPHGKAVFDGVILVTLLSCINSSTYIASRVMNELRTHDRDGTGMAPVSFASCIMGVSAAGGMLCVGATLFSAAAFSLLLDVSGYITIVVYGVISLSFIRFATGRALSPMTRTRAFMALLLSAGVMSAVIGGDERRSGLECFFVLVLLLSVCRVGMGRLGR</sequence>
<feature type="transmembrane region" description="Helical" evidence="6">
    <location>
        <begin position="184"/>
        <end position="209"/>
    </location>
</feature>
<keyword evidence="2" id="KW-0813">Transport</keyword>
<feature type="transmembrane region" description="Helical" evidence="6">
    <location>
        <begin position="350"/>
        <end position="371"/>
    </location>
</feature>
<evidence type="ECO:0000259" key="7">
    <source>
        <dbReference type="Pfam" id="PF00324"/>
    </source>
</evidence>
<dbReference type="Gene3D" id="1.20.1740.10">
    <property type="entry name" value="Amino acid/polyamine transporter I"/>
    <property type="match status" value="1"/>
</dbReference>
<evidence type="ECO:0000256" key="4">
    <source>
        <dbReference type="ARBA" id="ARBA00022989"/>
    </source>
</evidence>
<evidence type="ECO:0000256" key="2">
    <source>
        <dbReference type="ARBA" id="ARBA00022448"/>
    </source>
</evidence>
<keyword evidence="4 6" id="KW-1133">Transmembrane helix</keyword>
<keyword evidence="9" id="KW-1185">Reference proteome</keyword>
<evidence type="ECO:0000313" key="9">
    <source>
        <dbReference type="Proteomes" id="UP000264120"/>
    </source>
</evidence>
<reference evidence="8 9" key="1">
    <citation type="submission" date="2017-08" db="EMBL/GenBank/DDBJ databases">
        <title>Complete genome sequence of Gluconacetobacter saccharivorans CV1 isolated from Fermented Vinegar.</title>
        <authorList>
            <person name="Kim S.-Y."/>
        </authorList>
    </citation>
    <scope>NUCLEOTIDE SEQUENCE [LARGE SCALE GENOMIC DNA]</scope>
    <source>
        <strain evidence="8 9">CV1</strain>
    </source>
</reference>
<feature type="transmembrane region" description="Helical" evidence="6">
    <location>
        <begin position="275"/>
        <end position="296"/>
    </location>
</feature>
<evidence type="ECO:0000313" key="8">
    <source>
        <dbReference type="EMBL" id="AXY23634.1"/>
    </source>
</evidence>
<feature type="transmembrane region" description="Helical" evidence="6">
    <location>
        <begin position="37"/>
        <end position="56"/>
    </location>
</feature>
<proteinExistence type="predicted"/>
<dbReference type="RefSeq" id="WP_118963442.1">
    <property type="nucleotide sequence ID" value="NZ_CP023036.1"/>
</dbReference>
<dbReference type="GO" id="GO:0016020">
    <property type="term" value="C:membrane"/>
    <property type="evidence" value="ECO:0007669"/>
    <property type="project" value="UniProtKB-SubCell"/>
</dbReference>
<evidence type="ECO:0000256" key="1">
    <source>
        <dbReference type="ARBA" id="ARBA00004141"/>
    </source>
</evidence>
<evidence type="ECO:0000256" key="6">
    <source>
        <dbReference type="SAM" id="Phobius"/>
    </source>
</evidence>
<feature type="transmembrane region" description="Helical" evidence="6">
    <location>
        <begin position="12"/>
        <end position="31"/>
    </location>
</feature>
<dbReference type="GO" id="GO:0055085">
    <property type="term" value="P:transmembrane transport"/>
    <property type="evidence" value="ECO:0007669"/>
    <property type="project" value="InterPro"/>
</dbReference>
<evidence type="ECO:0000256" key="3">
    <source>
        <dbReference type="ARBA" id="ARBA00022692"/>
    </source>
</evidence>
<keyword evidence="3 6" id="KW-0812">Transmembrane</keyword>
<dbReference type="EMBL" id="CP023036">
    <property type="protein sequence ID" value="AXY23634.1"/>
    <property type="molecule type" value="Genomic_DNA"/>
</dbReference>
<dbReference type="PROSITE" id="PS51257">
    <property type="entry name" value="PROKAR_LIPOPROTEIN"/>
    <property type="match status" value="1"/>
</dbReference>
<organism evidence="8 9">
    <name type="scientific">Komagataeibacter saccharivorans</name>
    <dbReference type="NCBI Taxonomy" id="265959"/>
    <lineage>
        <taxon>Bacteria</taxon>
        <taxon>Pseudomonadati</taxon>
        <taxon>Pseudomonadota</taxon>
        <taxon>Alphaproteobacteria</taxon>
        <taxon>Acetobacterales</taxon>
        <taxon>Acetobacteraceae</taxon>
        <taxon>Komagataeibacter</taxon>
    </lineage>
</organism>
<dbReference type="PIRSF" id="PIRSF006060">
    <property type="entry name" value="AA_transporter"/>
    <property type="match status" value="1"/>
</dbReference>
<dbReference type="Proteomes" id="UP000264120">
    <property type="component" value="Chromosome"/>
</dbReference>
<dbReference type="KEGG" id="ksc:CD178_02888"/>
<name>A0A347WFJ1_9PROT</name>
<protein>
    <submittedName>
        <fullName evidence="8">GABA permease</fullName>
    </submittedName>
</protein>
<dbReference type="PANTHER" id="PTHR43495">
    <property type="entry name" value="GABA PERMEASE"/>
    <property type="match status" value="1"/>
</dbReference>
<feature type="transmembrane region" description="Helical" evidence="6">
    <location>
        <begin position="316"/>
        <end position="344"/>
    </location>
</feature>
<dbReference type="OrthoDB" id="5297508at2"/>
<feature type="transmembrane region" description="Helical" evidence="6">
    <location>
        <begin position="230"/>
        <end position="251"/>
    </location>
</feature>
<dbReference type="AlphaFoldDB" id="A0A347WFJ1"/>
<feature type="transmembrane region" description="Helical" evidence="6">
    <location>
        <begin position="114"/>
        <end position="132"/>
    </location>
</feature>
<gene>
    <name evidence="8" type="primary">gabP_2</name>
    <name evidence="8" type="ORF">CD178_02888</name>
</gene>
<dbReference type="PANTHER" id="PTHR43495:SF5">
    <property type="entry name" value="GAMMA-AMINOBUTYRIC ACID PERMEASE"/>
    <property type="match status" value="1"/>
</dbReference>
<dbReference type="Pfam" id="PF00324">
    <property type="entry name" value="AA_permease"/>
    <property type="match status" value="1"/>
</dbReference>
<evidence type="ECO:0000256" key="5">
    <source>
        <dbReference type="ARBA" id="ARBA00023136"/>
    </source>
</evidence>
<comment type="subcellular location">
    <subcellularLocation>
        <location evidence="1">Membrane</location>
        <topology evidence="1">Multi-pass membrane protein</topology>
    </subcellularLocation>
</comment>
<feature type="transmembrane region" description="Helical" evidence="6">
    <location>
        <begin position="144"/>
        <end position="164"/>
    </location>
</feature>
<feature type="domain" description="Amino acid permease/ SLC12A" evidence="7">
    <location>
        <begin position="9"/>
        <end position="372"/>
    </location>
</feature>
<dbReference type="InterPro" id="IPR004841">
    <property type="entry name" value="AA-permease/SLC12A_dom"/>
</dbReference>